<feature type="compositionally biased region" description="Low complexity" evidence="5">
    <location>
        <begin position="157"/>
        <end position="172"/>
    </location>
</feature>
<evidence type="ECO:0000256" key="1">
    <source>
        <dbReference type="ARBA" id="ARBA00022723"/>
    </source>
</evidence>
<dbReference type="InterPro" id="IPR037278">
    <property type="entry name" value="ARFGAP/RecO"/>
</dbReference>
<evidence type="ECO:0000256" key="3">
    <source>
        <dbReference type="ARBA" id="ARBA00022833"/>
    </source>
</evidence>
<feature type="region of interest" description="Disordered" evidence="5">
    <location>
        <begin position="288"/>
        <end position="431"/>
    </location>
</feature>
<feature type="compositionally biased region" description="Polar residues" evidence="5">
    <location>
        <begin position="390"/>
        <end position="405"/>
    </location>
</feature>
<proteinExistence type="predicted"/>
<dbReference type="EMBL" id="LR999457">
    <property type="protein sequence ID" value="CAE6199171.1"/>
    <property type="molecule type" value="Genomic_DNA"/>
</dbReference>
<organism evidence="7 8">
    <name type="scientific">Arabidopsis arenosa</name>
    <name type="common">Sand rock-cress</name>
    <name type="synonym">Cardaminopsis arenosa</name>
    <dbReference type="NCBI Taxonomy" id="38785"/>
    <lineage>
        <taxon>Eukaryota</taxon>
        <taxon>Viridiplantae</taxon>
        <taxon>Streptophyta</taxon>
        <taxon>Embryophyta</taxon>
        <taxon>Tracheophyta</taxon>
        <taxon>Spermatophyta</taxon>
        <taxon>Magnoliopsida</taxon>
        <taxon>eudicotyledons</taxon>
        <taxon>Gunneridae</taxon>
        <taxon>Pentapetalae</taxon>
        <taxon>rosids</taxon>
        <taxon>malvids</taxon>
        <taxon>Brassicales</taxon>
        <taxon>Brassicaceae</taxon>
        <taxon>Camelineae</taxon>
        <taxon>Arabidopsis</taxon>
    </lineage>
</organism>
<evidence type="ECO:0000256" key="2">
    <source>
        <dbReference type="ARBA" id="ARBA00022771"/>
    </source>
</evidence>
<dbReference type="Proteomes" id="UP000682877">
    <property type="component" value="Chromosome 7"/>
</dbReference>
<evidence type="ECO:0000259" key="6">
    <source>
        <dbReference type="PROSITE" id="PS50115"/>
    </source>
</evidence>
<dbReference type="InterPro" id="IPR001164">
    <property type="entry name" value="ArfGAP_dom"/>
</dbReference>
<feature type="compositionally biased region" description="Polar residues" evidence="5">
    <location>
        <begin position="342"/>
        <end position="366"/>
    </location>
</feature>
<name>A0A8S2AZE1_ARAAE</name>
<dbReference type="CDD" id="cd08838">
    <property type="entry name" value="ArfGap_AGFG"/>
    <property type="match status" value="1"/>
</dbReference>
<keyword evidence="2 4" id="KW-0863">Zinc-finger</keyword>
<feature type="region of interest" description="Disordered" evidence="5">
    <location>
        <begin position="123"/>
        <end position="276"/>
    </location>
</feature>
<feature type="domain" description="Arf-GAP" evidence="6">
    <location>
        <begin position="12"/>
        <end position="130"/>
    </location>
</feature>
<dbReference type="PROSITE" id="PS50115">
    <property type="entry name" value="ARFGAP"/>
    <property type="match status" value="1"/>
</dbReference>
<dbReference type="Gene3D" id="1.10.220.150">
    <property type="entry name" value="Arf GTPase activating protein"/>
    <property type="match status" value="1"/>
</dbReference>
<evidence type="ECO:0000313" key="8">
    <source>
        <dbReference type="Proteomes" id="UP000682877"/>
    </source>
</evidence>
<evidence type="ECO:0000256" key="4">
    <source>
        <dbReference type="PROSITE-ProRule" id="PRU00288"/>
    </source>
</evidence>
<accession>A0A8S2AZE1</accession>
<keyword evidence="8" id="KW-1185">Reference proteome</keyword>
<dbReference type="SMART" id="SM00105">
    <property type="entry name" value="ArfGap"/>
    <property type="match status" value="1"/>
</dbReference>
<feature type="compositionally biased region" description="Basic and acidic residues" evidence="5">
    <location>
        <begin position="123"/>
        <end position="139"/>
    </location>
</feature>
<keyword evidence="3" id="KW-0862">Zinc</keyword>
<evidence type="ECO:0000256" key="5">
    <source>
        <dbReference type="SAM" id="MobiDB-lite"/>
    </source>
</evidence>
<sequence length="652" mass="70862">MASRVKEDEKNEKIIRSLLKLPENKRCINCNSLGPQYVCTTFWTFVCTNCSGIHREFTHRVKSISMAKFTSQEVTALKEGGNQHAKEIYFKGLDQQRQSVPDGSNVERLRDFIRHVYVNKRYSNEKNDDKSPSETRSSSESRSPPYEDVYDRRYSDRSSPGGRSPGFEPGSRNVGNNRKSPARPEILNDWRREDRFGGRKTSEEGSQSPEQVKDLGSASPPVARPVREILGDSVIPLRVGEPPKPPVSRNTEASAHAKSGTSLSSLMSTNEKPPEAKLETALSLIDFDTDFEPPAPSVAIQAPSTTPQPAPQPATSSNDNWASFDAAPSAPSLNVAQPPPSGNTLDSILSQLAVNSSVPGQTSIPSNGPVHLGHSTSQIFAPFPNEHSSEQPWNTELASNVNRSMSAPPLQPLHGVPSGGQQSSEVKPSGRSELPADLFAVTYPSYHAPAPGWQAGPPHAMHYGMQQYNNPVPYQNVPQPAKSMNPFDFSPGPPSQTQTENLFPSMAPLQGALPPSGMMPSQGVHNHFNIPSQVSAHPSAMPPRYMSSQLPGSMPPSNVNPIGDMNASYDAQQTYQNFGSSFAAAVPLNPPFQSGGNPFGVCEVSLPLSTLLLGVSCMNEISSCKEYTEIYVRVQVLTRKPHVLSKIVLEIH</sequence>
<dbReference type="InterPro" id="IPR038508">
    <property type="entry name" value="ArfGAP_dom_sf"/>
</dbReference>
<feature type="compositionally biased region" description="Basic and acidic residues" evidence="5">
    <location>
        <begin position="186"/>
        <end position="203"/>
    </location>
</feature>
<keyword evidence="1" id="KW-0479">Metal-binding</keyword>
<dbReference type="PRINTS" id="PR00405">
    <property type="entry name" value="REVINTRACTNG"/>
</dbReference>
<dbReference type="PANTHER" id="PTHR46085:SF3">
    <property type="entry name" value="ARF GTPASE ACTIVATING PROTEIN"/>
    <property type="match status" value="1"/>
</dbReference>
<dbReference type="FunFam" id="1.10.220.150:FF:000005">
    <property type="entry name" value="Arf-GAP domain and FG repeat-containing protein 1"/>
    <property type="match status" value="1"/>
</dbReference>
<evidence type="ECO:0000313" key="7">
    <source>
        <dbReference type="EMBL" id="CAE6199171.1"/>
    </source>
</evidence>
<dbReference type="GO" id="GO:0008270">
    <property type="term" value="F:zinc ion binding"/>
    <property type="evidence" value="ECO:0007669"/>
    <property type="project" value="UniProtKB-KW"/>
</dbReference>
<dbReference type="AlphaFoldDB" id="A0A8S2AZE1"/>
<dbReference type="SUPFAM" id="SSF57863">
    <property type="entry name" value="ArfGap/RecO-like zinc finger"/>
    <property type="match status" value="1"/>
</dbReference>
<dbReference type="PANTHER" id="PTHR46085">
    <property type="entry name" value="ARFGAP/RECO-RELATED"/>
    <property type="match status" value="1"/>
</dbReference>
<protein>
    <recommendedName>
        <fullName evidence="6">Arf-GAP domain-containing protein</fullName>
    </recommendedName>
</protein>
<gene>
    <name evidence="7" type="ORF">AARE701A_LOCUS19603</name>
</gene>
<feature type="compositionally biased region" description="Polar residues" evidence="5">
    <location>
        <begin position="248"/>
        <end position="271"/>
    </location>
</feature>
<dbReference type="Pfam" id="PF01412">
    <property type="entry name" value="ArfGap"/>
    <property type="match status" value="1"/>
</dbReference>
<reference evidence="7" key="1">
    <citation type="submission" date="2021-01" db="EMBL/GenBank/DDBJ databases">
        <authorList>
            <person name="Bezrukov I."/>
        </authorList>
    </citation>
    <scope>NUCLEOTIDE SEQUENCE</scope>
</reference>
<dbReference type="InterPro" id="IPR044820">
    <property type="entry name" value="AGD14-like"/>
</dbReference>
<dbReference type="GO" id="GO:0005096">
    <property type="term" value="F:GTPase activator activity"/>
    <property type="evidence" value="ECO:0007669"/>
    <property type="project" value="InterPro"/>
</dbReference>